<dbReference type="Proteomes" id="UP000266861">
    <property type="component" value="Unassembled WGS sequence"/>
</dbReference>
<protein>
    <submittedName>
        <fullName evidence="1">Uncharacterized protein</fullName>
    </submittedName>
</protein>
<evidence type="ECO:0000313" key="1">
    <source>
        <dbReference type="EMBL" id="RHZ87514.1"/>
    </source>
</evidence>
<gene>
    <name evidence="1" type="ORF">Glove_33g187</name>
</gene>
<name>A0A397JQS3_9GLOM</name>
<dbReference type="EMBL" id="PQFF01000031">
    <property type="protein sequence ID" value="RHZ87514.1"/>
    <property type="molecule type" value="Genomic_DNA"/>
</dbReference>
<organism evidence="1 2">
    <name type="scientific">Diversispora epigaea</name>
    <dbReference type="NCBI Taxonomy" id="1348612"/>
    <lineage>
        <taxon>Eukaryota</taxon>
        <taxon>Fungi</taxon>
        <taxon>Fungi incertae sedis</taxon>
        <taxon>Mucoromycota</taxon>
        <taxon>Glomeromycotina</taxon>
        <taxon>Glomeromycetes</taxon>
        <taxon>Diversisporales</taxon>
        <taxon>Diversisporaceae</taxon>
        <taxon>Diversispora</taxon>
    </lineage>
</organism>
<keyword evidence="2" id="KW-1185">Reference proteome</keyword>
<accession>A0A397JQS3</accession>
<evidence type="ECO:0000313" key="2">
    <source>
        <dbReference type="Proteomes" id="UP000266861"/>
    </source>
</evidence>
<comment type="caution">
    <text evidence="1">The sequence shown here is derived from an EMBL/GenBank/DDBJ whole genome shotgun (WGS) entry which is preliminary data.</text>
</comment>
<reference evidence="1 2" key="1">
    <citation type="submission" date="2018-08" db="EMBL/GenBank/DDBJ databases">
        <title>Genome and evolution of the arbuscular mycorrhizal fungus Diversispora epigaea (formerly Glomus versiforme) and its bacterial endosymbionts.</title>
        <authorList>
            <person name="Sun X."/>
            <person name="Fei Z."/>
            <person name="Harrison M."/>
        </authorList>
    </citation>
    <scope>NUCLEOTIDE SEQUENCE [LARGE SCALE GENOMIC DNA]</scope>
    <source>
        <strain evidence="1 2">IT104</strain>
    </source>
</reference>
<sequence length="100" mass="11051">MLPKINSGFKQFSSFIVFEVKKRIHGKKKYHTTTSSQNRVVLLMVGTKCSILLDTKNSSGLPPTSLPLILQLIILSIATDTITSTETTQELTKVKGTNEN</sequence>
<proteinExistence type="predicted"/>
<dbReference type="AlphaFoldDB" id="A0A397JQS3"/>